<name>A0A8J5X792_DIALT</name>
<dbReference type="Pfam" id="PF00861">
    <property type="entry name" value="Ribosomal_L18p"/>
    <property type="match status" value="1"/>
</dbReference>
<dbReference type="SUPFAM" id="SSF53137">
    <property type="entry name" value="Translational machinery components"/>
    <property type="match status" value="1"/>
</dbReference>
<gene>
    <name evidence="4" type="ORF">KFE25_010704</name>
</gene>
<dbReference type="InterPro" id="IPR005484">
    <property type="entry name" value="Ribosomal_uL18_bac/plant/anim"/>
</dbReference>
<reference evidence="4" key="1">
    <citation type="submission" date="2021-05" db="EMBL/GenBank/DDBJ databases">
        <title>The genome of the haptophyte Pavlova lutheri (Diacronema luteri, Pavlovales) - a model for lipid biosynthesis in eukaryotic algae.</title>
        <authorList>
            <person name="Hulatt C.J."/>
            <person name="Posewitz M.C."/>
        </authorList>
    </citation>
    <scope>NUCLEOTIDE SEQUENCE</scope>
    <source>
        <strain evidence="4">NIVA-4/92</strain>
    </source>
</reference>
<accession>A0A8J5X792</accession>
<evidence type="ECO:0000256" key="2">
    <source>
        <dbReference type="ARBA" id="ARBA00022980"/>
    </source>
</evidence>
<protein>
    <submittedName>
        <fullName evidence="4">Uncharacterized protein</fullName>
    </submittedName>
</protein>
<dbReference type="EMBL" id="JAGTXO010000029">
    <property type="protein sequence ID" value="KAG8460953.1"/>
    <property type="molecule type" value="Genomic_DNA"/>
</dbReference>
<dbReference type="GO" id="GO:0006412">
    <property type="term" value="P:translation"/>
    <property type="evidence" value="ECO:0007669"/>
    <property type="project" value="InterPro"/>
</dbReference>
<dbReference type="PANTHER" id="PTHR12899:SF16">
    <property type="entry name" value="OS02G0689700 PROTEIN"/>
    <property type="match status" value="1"/>
</dbReference>
<proteinExistence type="inferred from homology"/>
<dbReference type="GO" id="GO:0003735">
    <property type="term" value="F:structural constituent of ribosome"/>
    <property type="evidence" value="ECO:0007669"/>
    <property type="project" value="InterPro"/>
</dbReference>
<evidence type="ECO:0000313" key="5">
    <source>
        <dbReference type="Proteomes" id="UP000751190"/>
    </source>
</evidence>
<dbReference type="AlphaFoldDB" id="A0A8J5X792"/>
<organism evidence="4 5">
    <name type="scientific">Diacronema lutheri</name>
    <name type="common">Unicellular marine alga</name>
    <name type="synonym">Monochrysis lutheri</name>
    <dbReference type="NCBI Taxonomy" id="2081491"/>
    <lineage>
        <taxon>Eukaryota</taxon>
        <taxon>Haptista</taxon>
        <taxon>Haptophyta</taxon>
        <taxon>Pavlovophyceae</taxon>
        <taxon>Pavlovales</taxon>
        <taxon>Pavlovaceae</taxon>
        <taxon>Diacronema</taxon>
    </lineage>
</organism>
<dbReference type="GO" id="GO:1990904">
    <property type="term" value="C:ribonucleoprotein complex"/>
    <property type="evidence" value="ECO:0007669"/>
    <property type="project" value="UniProtKB-KW"/>
</dbReference>
<dbReference type="Proteomes" id="UP000751190">
    <property type="component" value="Unassembled WGS sequence"/>
</dbReference>
<evidence type="ECO:0000256" key="3">
    <source>
        <dbReference type="ARBA" id="ARBA00023274"/>
    </source>
</evidence>
<keyword evidence="5" id="KW-1185">Reference proteome</keyword>
<sequence>MGVSLADACRNVLYVTFSNRNVALQVMQKDTRFIFLSAQTLERCFAENMRVRSDKRAARAAALVLAERAAQAGVTAVAPAKKHRYHGKYKEIVDALKQSGIRVLEPISGAPRQ</sequence>
<dbReference type="OrthoDB" id="10423833at2759"/>
<evidence type="ECO:0000313" key="4">
    <source>
        <dbReference type="EMBL" id="KAG8460953.1"/>
    </source>
</evidence>
<dbReference type="GO" id="GO:0008097">
    <property type="term" value="F:5S rRNA binding"/>
    <property type="evidence" value="ECO:0007669"/>
    <property type="project" value="TreeGrafter"/>
</dbReference>
<keyword evidence="2" id="KW-0689">Ribosomal protein</keyword>
<dbReference type="PANTHER" id="PTHR12899">
    <property type="entry name" value="39S RIBOSOMAL PROTEIN L18, MITOCHONDRIAL"/>
    <property type="match status" value="1"/>
</dbReference>
<dbReference type="GO" id="GO:0005840">
    <property type="term" value="C:ribosome"/>
    <property type="evidence" value="ECO:0007669"/>
    <property type="project" value="UniProtKB-KW"/>
</dbReference>
<dbReference type="Gene3D" id="3.30.420.100">
    <property type="match status" value="1"/>
</dbReference>
<keyword evidence="3" id="KW-0687">Ribonucleoprotein</keyword>
<comment type="caution">
    <text evidence="4">The sequence shown here is derived from an EMBL/GenBank/DDBJ whole genome shotgun (WGS) entry which is preliminary data.</text>
</comment>
<evidence type="ECO:0000256" key="1">
    <source>
        <dbReference type="ARBA" id="ARBA00007116"/>
    </source>
</evidence>
<comment type="similarity">
    <text evidence="1">Belongs to the universal ribosomal protein uL18 family.</text>
</comment>